<dbReference type="Gene3D" id="2.10.25.10">
    <property type="entry name" value="Laminin"/>
    <property type="match status" value="1"/>
</dbReference>
<sequence length="393" mass="43773">MEENKVNPSDFSKSDAIKKSPKLFIILISIFLIISSIILIIVLVIFGAFQCSVTSCDKNAYCINGVFHADCQCNIGYSGNGFECDECSTFQNNVINSYLTSQTAEPNSWPATVDILFNYVTSYKIDSEEYLVMGTGNCGGTLINRKTVLTTASCIKKTFTAIVKNQTRTIPVELNSYHANIESMYSVFVGVYNQISYMINIGQAKHVHVEKIIKHEQYDENTDDNDIAIIRLKERLELNEMVQLSCLPNKNENIDSYPNRHQLAWGAGWGSSFSGGKGGSGQSYFGSRPLKSYRLDIYNNSMCLPVAKQSLDQLNNDVFCAGEVNVSLTGGKRGNCHGDYGSSLYVRENVTGVEKFVTAGLLSYNEGCNIPYSPGLYTNVVRYLDWIRMNSKY</sequence>
<evidence type="ECO:0000256" key="4">
    <source>
        <dbReference type="SAM" id="Phobius"/>
    </source>
</evidence>
<dbReference type="PROSITE" id="PS50026">
    <property type="entry name" value="EGF_3"/>
    <property type="match status" value="1"/>
</dbReference>
<evidence type="ECO:0000259" key="5">
    <source>
        <dbReference type="PROSITE" id="PS50026"/>
    </source>
</evidence>
<keyword evidence="3" id="KW-0245">EGF-like domain</keyword>
<keyword evidence="1" id="KW-1015">Disulfide bond</keyword>
<proteinExistence type="inferred from homology"/>
<keyword evidence="4" id="KW-1133">Transmembrane helix</keyword>
<dbReference type="InterPro" id="IPR051487">
    <property type="entry name" value="Ser/Thr_Proteases_Immune/Dev"/>
</dbReference>
<dbReference type="InterPro" id="IPR001254">
    <property type="entry name" value="Trypsin_dom"/>
</dbReference>
<dbReference type="PROSITE" id="PS50240">
    <property type="entry name" value="TRYPSIN_DOM"/>
    <property type="match status" value="1"/>
</dbReference>
<dbReference type="InterPro" id="IPR001314">
    <property type="entry name" value="Peptidase_S1A"/>
</dbReference>
<dbReference type="GO" id="GO:0006508">
    <property type="term" value="P:proteolysis"/>
    <property type="evidence" value="ECO:0007669"/>
    <property type="project" value="InterPro"/>
</dbReference>
<dbReference type="SMART" id="SM00020">
    <property type="entry name" value="Tryp_SPc"/>
    <property type="match status" value="1"/>
</dbReference>
<dbReference type="Gene3D" id="2.40.10.10">
    <property type="entry name" value="Trypsin-like serine proteases"/>
    <property type="match status" value="1"/>
</dbReference>
<dbReference type="EMBL" id="CAJNOC010001427">
    <property type="protein sequence ID" value="CAF0863992.1"/>
    <property type="molecule type" value="Genomic_DNA"/>
</dbReference>
<dbReference type="InterPro" id="IPR043504">
    <property type="entry name" value="Peptidase_S1_PA_chymotrypsin"/>
</dbReference>
<organism evidence="7 8">
    <name type="scientific">Brachionus calyciflorus</name>
    <dbReference type="NCBI Taxonomy" id="104777"/>
    <lineage>
        <taxon>Eukaryota</taxon>
        <taxon>Metazoa</taxon>
        <taxon>Spiralia</taxon>
        <taxon>Gnathifera</taxon>
        <taxon>Rotifera</taxon>
        <taxon>Eurotatoria</taxon>
        <taxon>Monogononta</taxon>
        <taxon>Pseudotrocha</taxon>
        <taxon>Ploima</taxon>
        <taxon>Brachionidae</taxon>
        <taxon>Brachionus</taxon>
    </lineage>
</organism>
<evidence type="ECO:0000313" key="7">
    <source>
        <dbReference type="EMBL" id="CAF0863992.1"/>
    </source>
</evidence>
<dbReference type="SUPFAM" id="SSF50494">
    <property type="entry name" value="Trypsin-like serine proteases"/>
    <property type="match status" value="1"/>
</dbReference>
<dbReference type="AlphaFoldDB" id="A0A813XFC8"/>
<keyword evidence="4" id="KW-0812">Transmembrane</keyword>
<evidence type="ECO:0000313" key="8">
    <source>
        <dbReference type="Proteomes" id="UP000663879"/>
    </source>
</evidence>
<evidence type="ECO:0000256" key="1">
    <source>
        <dbReference type="ARBA" id="ARBA00023157"/>
    </source>
</evidence>
<accession>A0A813XFC8</accession>
<protein>
    <submittedName>
        <fullName evidence="7">Uncharacterized protein</fullName>
    </submittedName>
</protein>
<evidence type="ECO:0000256" key="2">
    <source>
        <dbReference type="ARBA" id="ARBA00024195"/>
    </source>
</evidence>
<dbReference type="GO" id="GO:0004252">
    <property type="term" value="F:serine-type endopeptidase activity"/>
    <property type="evidence" value="ECO:0007669"/>
    <property type="project" value="InterPro"/>
</dbReference>
<feature type="domain" description="Peptidase S1" evidence="6">
    <location>
        <begin position="94"/>
        <end position="392"/>
    </location>
</feature>
<feature type="transmembrane region" description="Helical" evidence="4">
    <location>
        <begin position="23"/>
        <end position="49"/>
    </location>
</feature>
<name>A0A813XFC8_9BILA</name>
<dbReference type="PANTHER" id="PTHR24256">
    <property type="entry name" value="TRYPTASE-RELATED"/>
    <property type="match status" value="1"/>
</dbReference>
<keyword evidence="8" id="KW-1185">Reference proteome</keyword>
<comment type="caution">
    <text evidence="7">The sequence shown here is derived from an EMBL/GenBank/DDBJ whole genome shotgun (WGS) entry which is preliminary data.</text>
</comment>
<evidence type="ECO:0000256" key="3">
    <source>
        <dbReference type="PROSITE-ProRule" id="PRU00076"/>
    </source>
</evidence>
<dbReference type="InterPro" id="IPR009003">
    <property type="entry name" value="Peptidase_S1_PA"/>
</dbReference>
<comment type="similarity">
    <text evidence="2">Belongs to the peptidase S1 family. CLIP subfamily.</text>
</comment>
<comment type="caution">
    <text evidence="3">Lacks conserved residue(s) required for the propagation of feature annotation.</text>
</comment>
<dbReference type="InterPro" id="IPR000742">
    <property type="entry name" value="EGF"/>
</dbReference>
<feature type="domain" description="EGF-like" evidence="5">
    <location>
        <begin position="47"/>
        <end position="83"/>
    </location>
</feature>
<gene>
    <name evidence="7" type="ORF">OXX778_LOCUS9585</name>
</gene>
<keyword evidence="4" id="KW-0472">Membrane</keyword>
<dbReference type="Proteomes" id="UP000663879">
    <property type="component" value="Unassembled WGS sequence"/>
</dbReference>
<evidence type="ECO:0000259" key="6">
    <source>
        <dbReference type="PROSITE" id="PS50240"/>
    </source>
</evidence>
<reference evidence="7" key="1">
    <citation type="submission" date="2021-02" db="EMBL/GenBank/DDBJ databases">
        <authorList>
            <person name="Nowell W R."/>
        </authorList>
    </citation>
    <scope>NUCLEOTIDE SEQUENCE</scope>
    <source>
        <strain evidence="7">Ploen Becks lab</strain>
    </source>
</reference>
<dbReference type="PRINTS" id="PR00722">
    <property type="entry name" value="CHYMOTRYPSIN"/>
</dbReference>
<dbReference type="Pfam" id="PF00089">
    <property type="entry name" value="Trypsin"/>
    <property type="match status" value="1"/>
</dbReference>